<feature type="non-terminal residue" evidence="1">
    <location>
        <position position="1"/>
    </location>
</feature>
<dbReference type="EMBL" id="KQ244891">
    <property type="protein sequence ID" value="KNC73999.1"/>
    <property type="molecule type" value="Genomic_DNA"/>
</dbReference>
<dbReference type="RefSeq" id="XP_014147901.1">
    <property type="nucleotide sequence ID" value="XM_014292426.1"/>
</dbReference>
<name>A0A0L0FB85_9EUKA</name>
<dbReference type="Proteomes" id="UP000054560">
    <property type="component" value="Unassembled WGS sequence"/>
</dbReference>
<accession>A0A0L0FB85</accession>
<dbReference type="AlphaFoldDB" id="A0A0L0FB85"/>
<reference evidence="1 2" key="1">
    <citation type="submission" date="2011-02" db="EMBL/GenBank/DDBJ databases">
        <title>The Genome Sequence of Sphaeroforma arctica JP610.</title>
        <authorList>
            <consortium name="The Broad Institute Genome Sequencing Platform"/>
            <person name="Russ C."/>
            <person name="Cuomo C."/>
            <person name="Young S.K."/>
            <person name="Zeng Q."/>
            <person name="Gargeya S."/>
            <person name="Alvarado L."/>
            <person name="Berlin A."/>
            <person name="Chapman S.B."/>
            <person name="Chen Z."/>
            <person name="Freedman E."/>
            <person name="Gellesch M."/>
            <person name="Goldberg J."/>
            <person name="Griggs A."/>
            <person name="Gujja S."/>
            <person name="Heilman E."/>
            <person name="Heiman D."/>
            <person name="Howarth C."/>
            <person name="Mehta T."/>
            <person name="Neiman D."/>
            <person name="Pearson M."/>
            <person name="Roberts A."/>
            <person name="Saif S."/>
            <person name="Shea T."/>
            <person name="Shenoy N."/>
            <person name="Sisk P."/>
            <person name="Stolte C."/>
            <person name="Sykes S."/>
            <person name="White J."/>
            <person name="Yandava C."/>
            <person name="Burger G."/>
            <person name="Gray M.W."/>
            <person name="Holland P.W.H."/>
            <person name="King N."/>
            <person name="Lang F.B.F."/>
            <person name="Roger A.J."/>
            <person name="Ruiz-Trillo I."/>
            <person name="Haas B."/>
            <person name="Nusbaum C."/>
            <person name="Birren B."/>
        </authorList>
    </citation>
    <scope>NUCLEOTIDE SEQUENCE [LARGE SCALE GENOMIC DNA]</scope>
    <source>
        <strain evidence="1 2">JP610</strain>
    </source>
</reference>
<sequence length="452" mass="49421">LAEAARNAKLYEDPIATQTIEHIRTVLKDGVELKSQLHELKRATIYLSSAANGLKCTTECTDTDASVSEEWWLCVCDVLTEMHLATLSSALHLCILGVLNGLNDYTCAVGGDTTERKNRVPARIGNKSLAALRSRSCSASVGDSLLSLIVARNDSVARDSLELIHHDSVESFGVKLAQWCSQISNQQTASDMRDINEPESATKQSLVQSMMRFISAVDESLYSTPTPSHTQPTNTEQSVRASESQAVKYRQWIRVCTQVANACLALLVDSRDSSDVQFHLSVAELMSVCLGVICHDTSELAHVVNYIMYGKEITPDSLLSPKLVLPASIAGGICSSQLCETDEMQLILLTIVSGLLQKVPRDALWLPALRDTTMSAIITTQADGDTARIESDSTPTNRDIRTQCILNRRVLDGDLQPLYAGLLPTIMAFADRNPVAQDNTNDVSYLDCRTML</sequence>
<gene>
    <name evidence="1" type="ORF">SARC_13443</name>
</gene>
<proteinExistence type="predicted"/>
<dbReference type="GeneID" id="25913947"/>
<keyword evidence="2" id="KW-1185">Reference proteome</keyword>
<evidence type="ECO:0000313" key="2">
    <source>
        <dbReference type="Proteomes" id="UP000054560"/>
    </source>
</evidence>
<evidence type="ECO:0000313" key="1">
    <source>
        <dbReference type="EMBL" id="KNC73999.1"/>
    </source>
</evidence>
<organism evidence="1 2">
    <name type="scientific">Sphaeroforma arctica JP610</name>
    <dbReference type="NCBI Taxonomy" id="667725"/>
    <lineage>
        <taxon>Eukaryota</taxon>
        <taxon>Ichthyosporea</taxon>
        <taxon>Ichthyophonida</taxon>
        <taxon>Sphaeroforma</taxon>
    </lineage>
</organism>
<protein>
    <submittedName>
        <fullName evidence="1">Uncharacterized protein</fullName>
    </submittedName>
</protein>